<evidence type="ECO:0000313" key="2">
    <source>
        <dbReference type="EMBL" id="KAJ6371716.1"/>
    </source>
</evidence>
<protein>
    <recommendedName>
        <fullName evidence="1">PPM-type phosphatase domain-containing protein</fullName>
    </recommendedName>
</protein>
<dbReference type="Proteomes" id="UP001141253">
    <property type="component" value="Chromosome 17"/>
</dbReference>
<name>A0ABQ9B6M8_9ROSI</name>
<keyword evidence="3" id="KW-1185">Reference proteome</keyword>
<evidence type="ECO:0000259" key="1">
    <source>
        <dbReference type="Pfam" id="PF00481"/>
    </source>
</evidence>
<dbReference type="InterPro" id="IPR001932">
    <property type="entry name" value="PPM-type_phosphatase-like_dom"/>
</dbReference>
<feature type="domain" description="PPM-type phosphatase" evidence="1">
    <location>
        <begin position="26"/>
        <end position="82"/>
    </location>
</feature>
<dbReference type="InterPro" id="IPR036457">
    <property type="entry name" value="PPM-type-like_dom_sf"/>
</dbReference>
<accession>A0ABQ9B6M8</accession>
<dbReference type="EMBL" id="JAPFFI010000013">
    <property type="protein sequence ID" value="KAJ6371716.1"/>
    <property type="molecule type" value="Genomic_DNA"/>
</dbReference>
<organism evidence="2 3">
    <name type="scientific">Salix suchowensis</name>
    <dbReference type="NCBI Taxonomy" id="1278906"/>
    <lineage>
        <taxon>Eukaryota</taxon>
        <taxon>Viridiplantae</taxon>
        <taxon>Streptophyta</taxon>
        <taxon>Embryophyta</taxon>
        <taxon>Tracheophyta</taxon>
        <taxon>Spermatophyta</taxon>
        <taxon>Magnoliopsida</taxon>
        <taxon>eudicotyledons</taxon>
        <taxon>Gunneridae</taxon>
        <taxon>Pentapetalae</taxon>
        <taxon>rosids</taxon>
        <taxon>fabids</taxon>
        <taxon>Malpighiales</taxon>
        <taxon>Salicaceae</taxon>
        <taxon>Saliceae</taxon>
        <taxon>Salix</taxon>
    </lineage>
</organism>
<sequence>MAIIRWREKQITPWKITWSLISSKWVRKELGLFAVYDGHLGHDVASYLQTHLFDNILKEHDFWTDTESAIRRAYLATDAEILEKGDCP</sequence>
<comment type="caution">
    <text evidence="2">The sequence shown here is derived from an EMBL/GenBank/DDBJ whole genome shotgun (WGS) entry which is preliminary data.</text>
</comment>
<evidence type="ECO:0000313" key="3">
    <source>
        <dbReference type="Proteomes" id="UP001141253"/>
    </source>
</evidence>
<proteinExistence type="predicted"/>
<gene>
    <name evidence="2" type="ORF">OIU77_002102</name>
</gene>
<dbReference type="SUPFAM" id="SSF81606">
    <property type="entry name" value="PP2C-like"/>
    <property type="match status" value="1"/>
</dbReference>
<reference evidence="2" key="2">
    <citation type="journal article" date="2023" name="Int. J. Mol. Sci.">
        <title>De Novo Assembly and Annotation of 11 Diverse Shrub Willow (Salix) Genomes Reveals Novel Gene Organization in Sex-Linked Regions.</title>
        <authorList>
            <person name="Hyden B."/>
            <person name="Feng K."/>
            <person name="Yates T.B."/>
            <person name="Jawdy S."/>
            <person name="Cereghino C."/>
            <person name="Smart L.B."/>
            <person name="Muchero W."/>
        </authorList>
    </citation>
    <scope>NUCLEOTIDE SEQUENCE</scope>
    <source>
        <tissue evidence="2">Shoot tip</tissue>
    </source>
</reference>
<reference evidence="2" key="1">
    <citation type="submission" date="2022-10" db="EMBL/GenBank/DDBJ databases">
        <authorList>
            <person name="Hyden B.L."/>
            <person name="Feng K."/>
            <person name="Yates T."/>
            <person name="Jawdy S."/>
            <person name="Smart L.B."/>
            <person name="Muchero W."/>
        </authorList>
    </citation>
    <scope>NUCLEOTIDE SEQUENCE</scope>
    <source>
        <tissue evidence="2">Shoot tip</tissue>
    </source>
</reference>
<dbReference type="Gene3D" id="3.60.40.10">
    <property type="entry name" value="PPM-type phosphatase domain"/>
    <property type="match status" value="1"/>
</dbReference>
<dbReference type="Pfam" id="PF00481">
    <property type="entry name" value="PP2C"/>
    <property type="match status" value="1"/>
</dbReference>